<sequence length="146" mass="15616">MTAPLLTPVRRRLRASAGAEGDRGASSIELAFYTPLLMLVILVTVQFALTWHGNQLVGAVARETARVVRTGGGTPASETAARARAVEFAELIGGENLQDLDVEISRPTPDTVRVEVSARSKEIVQGLAPRVSALVQGPVERFRADQ</sequence>
<name>A0A401V273_9CELL</name>
<dbReference type="Proteomes" id="UP000288246">
    <property type="component" value="Unassembled WGS sequence"/>
</dbReference>
<feature type="transmembrane region" description="Helical" evidence="1">
    <location>
        <begin position="30"/>
        <end position="49"/>
    </location>
</feature>
<comment type="caution">
    <text evidence="3">The sequence shown here is derived from an EMBL/GenBank/DDBJ whole genome shotgun (WGS) entry which is preliminary data.</text>
</comment>
<organism evidence="3 4">
    <name type="scientific">Cellulomonas algicola</name>
    <dbReference type="NCBI Taxonomy" id="2071633"/>
    <lineage>
        <taxon>Bacteria</taxon>
        <taxon>Bacillati</taxon>
        <taxon>Actinomycetota</taxon>
        <taxon>Actinomycetes</taxon>
        <taxon>Micrococcales</taxon>
        <taxon>Cellulomonadaceae</taxon>
        <taxon>Cellulomonas</taxon>
    </lineage>
</organism>
<protein>
    <recommendedName>
        <fullName evidence="2">TadE-like domain-containing protein</fullName>
    </recommendedName>
</protein>
<keyword evidence="4" id="KW-1185">Reference proteome</keyword>
<keyword evidence="1" id="KW-1133">Transmembrane helix</keyword>
<gene>
    <name evidence="3" type="ORF">CTKZ_25530</name>
</gene>
<evidence type="ECO:0000313" key="3">
    <source>
        <dbReference type="EMBL" id="GCD20991.1"/>
    </source>
</evidence>
<keyword evidence="1" id="KW-0472">Membrane</keyword>
<keyword evidence="1" id="KW-0812">Transmembrane</keyword>
<feature type="domain" description="TadE-like" evidence="2">
    <location>
        <begin position="24"/>
        <end position="66"/>
    </location>
</feature>
<evidence type="ECO:0000259" key="2">
    <source>
        <dbReference type="Pfam" id="PF07811"/>
    </source>
</evidence>
<dbReference type="RefSeq" id="WP_235843482.1">
    <property type="nucleotide sequence ID" value="NZ_BHYL01000220.1"/>
</dbReference>
<dbReference type="AlphaFoldDB" id="A0A401V273"/>
<dbReference type="Pfam" id="PF07811">
    <property type="entry name" value="TadE"/>
    <property type="match status" value="1"/>
</dbReference>
<proteinExistence type="predicted"/>
<dbReference type="EMBL" id="BHYL01000220">
    <property type="protein sequence ID" value="GCD20991.1"/>
    <property type="molecule type" value="Genomic_DNA"/>
</dbReference>
<evidence type="ECO:0000256" key="1">
    <source>
        <dbReference type="SAM" id="Phobius"/>
    </source>
</evidence>
<evidence type="ECO:0000313" key="4">
    <source>
        <dbReference type="Proteomes" id="UP000288246"/>
    </source>
</evidence>
<dbReference type="InterPro" id="IPR012495">
    <property type="entry name" value="TadE-like_dom"/>
</dbReference>
<reference evidence="3 4" key="1">
    <citation type="submission" date="2018-11" db="EMBL/GenBank/DDBJ databases">
        <title>Draft genome sequence of Cellulomonas takizawaensis strain TKZ-21.</title>
        <authorList>
            <person name="Yamamura H."/>
            <person name="Hayashi T."/>
            <person name="Hamada M."/>
            <person name="Serisawa Y."/>
            <person name="Matsuyama K."/>
            <person name="Nakagawa Y."/>
            <person name="Otoguro M."/>
            <person name="Yanagida F."/>
            <person name="Hayakawa M."/>
        </authorList>
    </citation>
    <scope>NUCLEOTIDE SEQUENCE [LARGE SCALE GENOMIC DNA]</scope>
    <source>
        <strain evidence="3 4">TKZ-21</strain>
    </source>
</reference>
<accession>A0A401V273</accession>